<accession>A0A1R3T7R2</accession>
<gene>
    <name evidence="3" type="ORF">PSM36_3344</name>
</gene>
<protein>
    <submittedName>
        <fullName evidence="3">Oxygen tolerance</fullName>
    </submittedName>
</protein>
<dbReference type="PANTHER" id="PTHR40940:SF2">
    <property type="entry name" value="BATD"/>
    <property type="match status" value="1"/>
</dbReference>
<organism evidence="3 4">
    <name type="scientific">Proteiniphilum saccharofermentans</name>
    <dbReference type="NCBI Taxonomy" id="1642647"/>
    <lineage>
        <taxon>Bacteria</taxon>
        <taxon>Pseudomonadati</taxon>
        <taxon>Bacteroidota</taxon>
        <taxon>Bacteroidia</taxon>
        <taxon>Bacteroidales</taxon>
        <taxon>Dysgonomonadaceae</taxon>
        <taxon>Proteiniphilum</taxon>
    </lineage>
</organism>
<evidence type="ECO:0000313" key="4">
    <source>
        <dbReference type="Proteomes" id="UP000187464"/>
    </source>
</evidence>
<name>A0A1R3T7R2_9BACT</name>
<dbReference type="STRING" id="1642647.PSM36_3344"/>
<keyword evidence="2" id="KW-0472">Membrane</keyword>
<dbReference type="Proteomes" id="UP000187464">
    <property type="component" value="Chromosome I"/>
</dbReference>
<dbReference type="InterPro" id="IPR025738">
    <property type="entry name" value="BatD"/>
</dbReference>
<evidence type="ECO:0000256" key="2">
    <source>
        <dbReference type="SAM" id="Phobius"/>
    </source>
</evidence>
<keyword evidence="2" id="KW-1133">Transmembrane helix</keyword>
<evidence type="ECO:0000256" key="1">
    <source>
        <dbReference type="SAM" id="MobiDB-lite"/>
    </source>
</evidence>
<dbReference type="KEGG" id="psac:PSM36_3344"/>
<dbReference type="Pfam" id="PF13584">
    <property type="entry name" value="BatD"/>
    <property type="match status" value="2"/>
</dbReference>
<dbReference type="AlphaFoldDB" id="A0A1R3T7R2"/>
<evidence type="ECO:0000313" key="3">
    <source>
        <dbReference type="EMBL" id="SCD22129.1"/>
    </source>
</evidence>
<keyword evidence="4" id="KW-1185">Reference proteome</keyword>
<dbReference type="PANTHER" id="PTHR40940">
    <property type="entry name" value="PROTEIN BATD-RELATED"/>
    <property type="match status" value="1"/>
</dbReference>
<keyword evidence="2" id="KW-0812">Transmembrane</keyword>
<dbReference type="EMBL" id="LT605205">
    <property type="protein sequence ID" value="SCD22129.1"/>
    <property type="molecule type" value="Genomic_DNA"/>
</dbReference>
<sequence length="619" mass="69427">MKNEISPMKRIYIFFLLFAVLLTGAGKVSAQVTFKASAPATVVEGEQFRLSYILNKEGKDIRLPEIPDFDVLFGPSISTSFSQRTVNGKTTSESSVTYTYILMAKKTGTFTIPSASIRVDGSNYESNSLQIKVLPPDESSSQEPAAGGGRGEDRSSGTGTATVSADDAFIRAIVSKNDPYEQEGFTVTFRLYTILNPINYGKIQFPEFEGFMVEEIDLPANQQLQLERYNGRNYYTADLRKTLLFPQRSGQISIPRGSLEMVFSVPSGRRVSTFFGTQEVMVDVKKELITNPLSINVKPLPANRPPSYANAVGTFTLKSGINSTAVKANEAITITLEISGTGNMKLIRNPEIEFPNNFEVYDPTVTNSLNVTTNGLTGIRKIEYMAIPRYEGSYTLPAVEFTYFDPGKNRYETLTAPEQNLQIAKGDPGSSTTSTFVNRQEVKVEQDIRFLKTGEPSYLSATTFFVGSLNYWLWYLIPLLVLIVLYIINRKQARENANVALMRTRKANKMAIKRLKTANRYLKEQDKEHFYDEVLRAIWGYFSDKLSIPVARLSKNNIEEELSRKGISEQVAGKFIEILDTCEFARYAPAESNAEMDRIYNDTMKAIEEMENKLRKAGK</sequence>
<reference evidence="3 4" key="1">
    <citation type="submission" date="2016-08" db="EMBL/GenBank/DDBJ databases">
        <authorList>
            <person name="Seilhamer J.J."/>
        </authorList>
    </citation>
    <scope>NUCLEOTIDE SEQUENCE [LARGE SCALE GENOMIC DNA]</scope>
    <source>
        <strain evidence="3">M3/6</strain>
    </source>
</reference>
<feature type="transmembrane region" description="Helical" evidence="2">
    <location>
        <begin position="471"/>
        <end position="488"/>
    </location>
</feature>
<feature type="region of interest" description="Disordered" evidence="1">
    <location>
        <begin position="132"/>
        <end position="161"/>
    </location>
</feature>
<proteinExistence type="predicted"/>